<comment type="caution">
    <text evidence="3">The sequence shown here is derived from an EMBL/GenBank/DDBJ whole genome shotgun (WGS) entry which is preliminary data.</text>
</comment>
<organism evidence="3 4">
    <name type="scientific">Hondaea fermentalgiana</name>
    <dbReference type="NCBI Taxonomy" id="2315210"/>
    <lineage>
        <taxon>Eukaryota</taxon>
        <taxon>Sar</taxon>
        <taxon>Stramenopiles</taxon>
        <taxon>Bigyra</taxon>
        <taxon>Labyrinthulomycetes</taxon>
        <taxon>Thraustochytrida</taxon>
        <taxon>Thraustochytriidae</taxon>
        <taxon>Hondaea</taxon>
    </lineage>
</organism>
<keyword evidence="4" id="KW-1185">Reference proteome</keyword>
<evidence type="ECO:0000256" key="1">
    <source>
        <dbReference type="SAM" id="MobiDB-lite"/>
    </source>
</evidence>
<evidence type="ECO:0000313" key="4">
    <source>
        <dbReference type="Proteomes" id="UP000241890"/>
    </source>
</evidence>
<keyword evidence="2" id="KW-0472">Membrane</keyword>
<name>A0A2R5GCP8_9STRA</name>
<dbReference type="InParanoid" id="A0A2R5GCP8"/>
<protein>
    <submittedName>
        <fullName evidence="3">Uncharacterized protein</fullName>
    </submittedName>
</protein>
<evidence type="ECO:0000256" key="2">
    <source>
        <dbReference type="SAM" id="Phobius"/>
    </source>
</evidence>
<dbReference type="EMBL" id="BEYU01000017">
    <property type="protein sequence ID" value="GBG25941.1"/>
    <property type="molecule type" value="Genomic_DNA"/>
</dbReference>
<feature type="region of interest" description="Disordered" evidence="1">
    <location>
        <begin position="1"/>
        <end position="31"/>
    </location>
</feature>
<proteinExistence type="predicted"/>
<dbReference type="AlphaFoldDB" id="A0A2R5GCP8"/>
<dbReference type="OrthoDB" id="19610at2759"/>
<keyword evidence="2" id="KW-1133">Transmembrane helix</keyword>
<feature type="transmembrane region" description="Helical" evidence="2">
    <location>
        <begin position="375"/>
        <end position="397"/>
    </location>
</feature>
<dbReference type="PANTHER" id="PTHR48146">
    <property type="entry name" value="K-STIMULATED PYROPHOSPHATE-ENERGIZED SODIUM PUMP PROTEIN"/>
    <property type="match status" value="1"/>
</dbReference>
<gene>
    <name evidence="3" type="ORF">FCC1311_021612</name>
</gene>
<feature type="compositionally biased region" description="Polar residues" evidence="1">
    <location>
        <begin position="1"/>
        <end position="12"/>
    </location>
</feature>
<reference evidence="3 4" key="1">
    <citation type="submission" date="2017-12" db="EMBL/GenBank/DDBJ databases">
        <title>Sequencing, de novo assembly and annotation of complete genome of a new Thraustochytrid species, strain FCC1311.</title>
        <authorList>
            <person name="Sedici K."/>
            <person name="Godart F."/>
            <person name="Aiese Cigliano R."/>
            <person name="Sanseverino W."/>
            <person name="Barakat M."/>
            <person name="Ortet P."/>
            <person name="Marechal E."/>
            <person name="Cagnac O."/>
            <person name="Amato A."/>
        </authorList>
    </citation>
    <scope>NUCLEOTIDE SEQUENCE [LARGE SCALE GENOMIC DNA]</scope>
</reference>
<accession>A0A2R5GCP8</accession>
<dbReference type="Proteomes" id="UP000241890">
    <property type="component" value="Unassembled WGS sequence"/>
</dbReference>
<evidence type="ECO:0000313" key="3">
    <source>
        <dbReference type="EMBL" id="GBG25941.1"/>
    </source>
</evidence>
<dbReference type="PANTHER" id="PTHR48146:SF2">
    <property type="entry name" value="K-STIMULATED PYROPHOSPHATE-ENERGIZED SODIUM PUMP PROTEIN"/>
    <property type="match status" value="1"/>
</dbReference>
<sequence>MRRGLQSKSLNDLQELDGEETAKPLQSKRPLSRRWVAEAKPTLEAGLAAARHGLTAPQAGAKKPVRPTSMLEKFQYKLAEQVLQALQESINDSRVMEDLFYNISGTVPTRFAEKLNLDMERRWFYYELLATHYYMLERKHQPGMVKDLLLPLCAKLWSLEHFPAVFTLLFHRWMVETESGFTTKGWVMRFNVLLKGTYQLFWFDIEHDTRKLWPLFVRLREKMFEPTSLLFLDNPNASDQTELASYYVSAHAAKDSIRKDFSYVLARFYYYYSTRPERVQALCVNQLQLDDGLDSFVPQLVHQLRSIASRNEKVLIDYLKATALLPVDELELSSRNKLYSTLNELQMLGPPLHLSRPVVAEAARTMNKLFPQGQYIRLLINLLFTLLRPFHIFAFLFSSTSSSNKRRS</sequence>
<keyword evidence="2" id="KW-0812">Transmembrane</keyword>